<dbReference type="OrthoDB" id="9800908at2"/>
<dbReference type="NCBIfam" id="TIGR01411">
    <property type="entry name" value="tatAE"/>
    <property type="match status" value="1"/>
</dbReference>
<dbReference type="InterPro" id="IPR003369">
    <property type="entry name" value="TatA/B/E"/>
</dbReference>
<dbReference type="AlphaFoldDB" id="L0F5Q2"/>
<dbReference type="STRING" id="871963.Desdi_1660"/>
<keyword evidence="7 9" id="KW-0811">Translocation</keyword>
<name>L0F5Q2_DESDL</name>
<dbReference type="Pfam" id="PF02416">
    <property type="entry name" value="TatA_B_E"/>
    <property type="match status" value="1"/>
</dbReference>
<protein>
    <recommendedName>
        <fullName evidence="9">Sec-independent protein translocase protein TatA</fullName>
    </recommendedName>
</protein>
<comment type="subunit">
    <text evidence="9">Forms a complex with TatC.</text>
</comment>
<keyword evidence="11" id="KW-1185">Reference proteome</keyword>
<keyword evidence="3 9" id="KW-1003">Cell membrane</keyword>
<dbReference type="GO" id="GO:0043953">
    <property type="term" value="P:protein transport by the Tat complex"/>
    <property type="evidence" value="ECO:0007669"/>
    <property type="project" value="UniProtKB-UniRule"/>
</dbReference>
<dbReference type="InterPro" id="IPR006312">
    <property type="entry name" value="TatA/E"/>
</dbReference>
<dbReference type="GO" id="GO:0008320">
    <property type="term" value="F:protein transmembrane transporter activity"/>
    <property type="evidence" value="ECO:0007669"/>
    <property type="project" value="UniProtKB-UniRule"/>
</dbReference>
<keyword evidence="2 9" id="KW-0813">Transport</keyword>
<sequence length="69" mass="7598">MITFGMITPVVAVIVLIIALLIFGPGKLPEVGKSLSKGVKNFKREMNTVDAEIISEEKNVNPKEEKKED</sequence>
<dbReference type="PANTHER" id="PTHR42982">
    <property type="entry name" value="SEC-INDEPENDENT PROTEIN TRANSLOCASE PROTEIN TATA"/>
    <property type="match status" value="1"/>
</dbReference>
<feature type="transmembrane region" description="Helical" evidence="9">
    <location>
        <begin position="6"/>
        <end position="24"/>
    </location>
</feature>
<dbReference type="Proteomes" id="UP000010797">
    <property type="component" value="Chromosome"/>
</dbReference>
<evidence type="ECO:0000256" key="2">
    <source>
        <dbReference type="ARBA" id="ARBA00022448"/>
    </source>
</evidence>
<dbReference type="EMBL" id="CP003344">
    <property type="protein sequence ID" value="AGA69149.1"/>
    <property type="molecule type" value="Genomic_DNA"/>
</dbReference>
<dbReference type="PANTHER" id="PTHR42982:SF1">
    <property type="entry name" value="SEC-INDEPENDENT PROTEIN TRANSLOCASE PROTEIN TATA"/>
    <property type="match status" value="1"/>
</dbReference>
<keyword evidence="5 9" id="KW-0653">Protein transport</keyword>
<comment type="function">
    <text evidence="9">Part of the twin-arginine translocation (Tat) system that transports large folded proteins containing a characteristic twin-arginine motif in their signal peptide across membranes. TatA could form the protein-conducting channel of the Tat system.</text>
</comment>
<keyword evidence="6 9" id="KW-1133">Transmembrane helix</keyword>
<keyword evidence="4 9" id="KW-0812">Transmembrane</keyword>
<reference evidence="11" key="1">
    <citation type="submission" date="2012-02" db="EMBL/GenBank/DDBJ databases">
        <title>Complete sequence of Desulfitobacterium dichloroeliminans LMG P-21439.</title>
        <authorList>
            <person name="Lucas S."/>
            <person name="Han J."/>
            <person name="Lapidus A."/>
            <person name="Cheng J.-F."/>
            <person name="Goodwin L."/>
            <person name="Pitluck S."/>
            <person name="Peters L."/>
            <person name="Ovchinnikova G."/>
            <person name="Teshima H."/>
            <person name="Detter J.C."/>
            <person name="Han C."/>
            <person name="Tapia R."/>
            <person name="Land M."/>
            <person name="Hauser L."/>
            <person name="Kyrpides N."/>
            <person name="Ivanova N."/>
            <person name="Pagani I."/>
            <person name="Kruse T."/>
            <person name="de Vos W.M."/>
            <person name="Boon N."/>
            <person name="Smidt H."/>
            <person name="Woyke T."/>
        </authorList>
    </citation>
    <scope>NUCLEOTIDE SEQUENCE [LARGE SCALE GENOMIC DNA]</scope>
    <source>
        <strain evidence="11">LMG P-21439 / DCA1</strain>
    </source>
</reference>
<evidence type="ECO:0000313" key="10">
    <source>
        <dbReference type="EMBL" id="AGA69149.1"/>
    </source>
</evidence>
<evidence type="ECO:0000313" key="11">
    <source>
        <dbReference type="Proteomes" id="UP000010797"/>
    </source>
</evidence>
<proteinExistence type="inferred from homology"/>
<gene>
    <name evidence="9" type="primary">tatA</name>
    <name evidence="10" type="ordered locus">Desdi_1660</name>
</gene>
<evidence type="ECO:0000256" key="7">
    <source>
        <dbReference type="ARBA" id="ARBA00023010"/>
    </source>
</evidence>
<evidence type="ECO:0000256" key="3">
    <source>
        <dbReference type="ARBA" id="ARBA00022475"/>
    </source>
</evidence>
<keyword evidence="8 9" id="KW-0472">Membrane</keyword>
<dbReference type="RefSeq" id="WP_015262139.1">
    <property type="nucleotide sequence ID" value="NC_019903.1"/>
</dbReference>
<dbReference type="eggNOG" id="COG1826">
    <property type="taxonomic scope" value="Bacteria"/>
</dbReference>
<evidence type="ECO:0000256" key="9">
    <source>
        <dbReference type="HAMAP-Rule" id="MF_00236"/>
    </source>
</evidence>
<comment type="subcellular location">
    <subcellularLocation>
        <location evidence="1 9">Cell membrane</location>
        <topology evidence="1 9">Single-pass membrane protein</topology>
    </subcellularLocation>
</comment>
<dbReference type="HAMAP" id="MF_00236">
    <property type="entry name" value="TatA_E"/>
    <property type="match status" value="1"/>
</dbReference>
<evidence type="ECO:0000256" key="8">
    <source>
        <dbReference type="ARBA" id="ARBA00023136"/>
    </source>
</evidence>
<comment type="similarity">
    <text evidence="9">Belongs to the TatA/E family.</text>
</comment>
<accession>L0F5Q2</accession>
<evidence type="ECO:0000256" key="1">
    <source>
        <dbReference type="ARBA" id="ARBA00004162"/>
    </source>
</evidence>
<dbReference type="HOGENOM" id="CLU_086034_6_0_9"/>
<dbReference type="GO" id="GO:0033281">
    <property type="term" value="C:TAT protein transport complex"/>
    <property type="evidence" value="ECO:0007669"/>
    <property type="project" value="UniProtKB-UniRule"/>
</dbReference>
<dbReference type="Gene3D" id="1.20.5.3310">
    <property type="match status" value="1"/>
</dbReference>
<evidence type="ECO:0000256" key="6">
    <source>
        <dbReference type="ARBA" id="ARBA00022989"/>
    </source>
</evidence>
<evidence type="ECO:0000256" key="5">
    <source>
        <dbReference type="ARBA" id="ARBA00022927"/>
    </source>
</evidence>
<dbReference type="KEGG" id="ddl:Desdi_1660"/>
<organism evidence="10 11">
    <name type="scientific">Desulfitobacterium dichloroeliminans (strain LMG P-21439 / DCA1)</name>
    <dbReference type="NCBI Taxonomy" id="871963"/>
    <lineage>
        <taxon>Bacteria</taxon>
        <taxon>Bacillati</taxon>
        <taxon>Bacillota</taxon>
        <taxon>Clostridia</taxon>
        <taxon>Eubacteriales</taxon>
        <taxon>Desulfitobacteriaceae</taxon>
        <taxon>Desulfitobacterium</taxon>
    </lineage>
</organism>
<evidence type="ECO:0000256" key="4">
    <source>
        <dbReference type="ARBA" id="ARBA00022692"/>
    </source>
</evidence>